<feature type="transmembrane region" description="Helical" evidence="1">
    <location>
        <begin position="26"/>
        <end position="44"/>
    </location>
</feature>
<dbReference type="InterPro" id="IPR016186">
    <property type="entry name" value="C-type_lectin-like/link_sf"/>
</dbReference>
<reference evidence="3 4" key="1">
    <citation type="submission" date="2019-03" db="EMBL/GenBank/DDBJ databases">
        <title>Genomic Encyclopedia of Archaeal and Bacterial Type Strains, Phase II (KMG-II): from individual species to whole genera.</title>
        <authorList>
            <person name="Goeker M."/>
        </authorList>
    </citation>
    <scope>NUCLEOTIDE SEQUENCE [LARGE SCALE GENOMIC DNA]</scope>
    <source>
        <strain evidence="3 4">DSM 21537</strain>
    </source>
</reference>
<gene>
    <name evidence="3" type="ORF">CLV96_3523</name>
</gene>
<dbReference type="SUPFAM" id="SSF56436">
    <property type="entry name" value="C-type lectin-like"/>
    <property type="match status" value="1"/>
</dbReference>
<dbReference type="EMBL" id="SORO01000003">
    <property type="protein sequence ID" value="TDY67967.1"/>
    <property type="molecule type" value="Genomic_DNA"/>
</dbReference>
<keyword evidence="1" id="KW-0812">Transmembrane</keyword>
<dbReference type="InterPro" id="IPR011448">
    <property type="entry name" value="DUF1554"/>
</dbReference>
<accession>A0A4R8MLZ1</accession>
<feature type="domain" description="DUF1554" evidence="2">
    <location>
        <begin position="184"/>
        <end position="310"/>
    </location>
</feature>
<sequence>MTSGIWNKLTRITMYDLQKYKELNSLFHSFLKFTFAFIISFGLVTNCSPSQLENTCDVNSESFSKTVVAKFMLGDESHPCFSANVSNRSGFTVGGKISGLTGSGLILILNQNISLMIPSGSTEFVFPIQVPVGANYEVNFAKQADGNYCELVNSIGTVSNKNVNDIEINCQASCLNCIIFITQNGYPANIGKASNFDSFCHSDPNYPGSGNYKAMVVDGISRRASVTANTGDGQIDWVFKANQVYIRPNGTNIDTTNANGLFITSLSAPITTISSDHWTGLNLDWTSYLDGACLKWTTNATFELGNTGDAFTQDILTLTAGRGLQQCSVNRELVCVEQ</sequence>
<keyword evidence="4" id="KW-1185">Reference proteome</keyword>
<evidence type="ECO:0000313" key="4">
    <source>
        <dbReference type="Proteomes" id="UP000294684"/>
    </source>
</evidence>
<dbReference type="InterPro" id="IPR016187">
    <property type="entry name" value="CTDL_fold"/>
</dbReference>
<evidence type="ECO:0000259" key="2">
    <source>
        <dbReference type="Pfam" id="PF07588"/>
    </source>
</evidence>
<evidence type="ECO:0000313" key="3">
    <source>
        <dbReference type="EMBL" id="TDY67967.1"/>
    </source>
</evidence>
<dbReference type="Proteomes" id="UP000294684">
    <property type="component" value="Unassembled WGS sequence"/>
</dbReference>
<dbReference type="Gene3D" id="3.10.100.10">
    <property type="entry name" value="Mannose-Binding Protein A, subunit A"/>
    <property type="match status" value="1"/>
</dbReference>
<dbReference type="STRING" id="1193051.LEP1GSC017_0744"/>
<proteinExistence type="predicted"/>
<dbReference type="OrthoDB" id="345734at2"/>
<dbReference type="Pfam" id="PF07588">
    <property type="entry name" value="DUF1554"/>
    <property type="match status" value="1"/>
</dbReference>
<comment type="caution">
    <text evidence="3">The sequence shown here is derived from an EMBL/GenBank/DDBJ whole genome shotgun (WGS) entry which is preliminary data.</text>
</comment>
<evidence type="ECO:0000256" key="1">
    <source>
        <dbReference type="SAM" id="Phobius"/>
    </source>
</evidence>
<organism evidence="3 4">
    <name type="scientific">Leptospira meyeri</name>
    <dbReference type="NCBI Taxonomy" id="29508"/>
    <lineage>
        <taxon>Bacteria</taxon>
        <taxon>Pseudomonadati</taxon>
        <taxon>Spirochaetota</taxon>
        <taxon>Spirochaetia</taxon>
        <taxon>Leptospirales</taxon>
        <taxon>Leptospiraceae</taxon>
        <taxon>Leptospira</taxon>
    </lineage>
</organism>
<dbReference type="AlphaFoldDB" id="A0A4R8MLZ1"/>
<name>A0A4R8MLZ1_LEPME</name>
<keyword evidence="1" id="KW-0472">Membrane</keyword>
<protein>
    <submittedName>
        <fullName evidence="3">Uncharacterized protein DUF1554</fullName>
    </submittedName>
</protein>
<keyword evidence="1" id="KW-1133">Transmembrane helix</keyword>